<dbReference type="PANTHER" id="PTHR33608">
    <property type="entry name" value="BLL2464 PROTEIN"/>
    <property type="match status" value="1"/>
</dbReference>
<keyword evidence="4" id="KW-1185">Reference proteome</keyword>
<accession>A0A4R6QFC9</accession>
<dbReference type="AlphaFoldDB" id="A0A4R6QFC9"/>
<dbReference type="InterPro" id="IPR002881">
    <property type="entry name" value="DUF58"/>
</dbReference>
<dbReference type="Proteomes" id="UP000295260">
    <property type="component" value="Unassembled WGS sequence"/>
</dbReference>
<dbReference type="PANTHER" id="PTHR33608:SF3">
    <property type="entry name" value="SLR2013 PROTEIN"/>
    <property type="match status" value="1"/>
</dbReference>
<feature type="transmembrane region" description="Helical" evidence="1">
    <location>
        <begin position="61"/>
        <end position="81"/>
    </location>
</feature>
<keyword evidence="1" id="KW-1133">Transmembrane helix</keyword>
<keyword evidence="1" id="KW-0812">Transmembrane</keyword>
<sequence length="468" mass="54984">MSVTKNNITDNQQPITENRQPTTTKMNFFKKLYINNFFFYLLIGIVALFCLAFMFPSLYNATWYILLGIMVFFVLDIIILFSSKNGVDADRTMPEKLSNGDENPIVLTLKNFYTFPIQVKIIDEIPEQFQERNFELKRKVKTASQDEFQYYLRPTQRGEYRFGSLNVYVSSPLKLISKRYKFCSDVMVPTYPSYIQLRKYDLIAFSNNLFQYGVKKIRRIGHTMEFEQIKEYVPGDDIRTLNWKATAKKNSLMVNQFQDEKSQNIYMVIDKGRTMKMPFNGMSLLDYAINATLVMSNVILKKQDKAGMFSFSKKVDNRVVAEKRTSQMQKILENLYNVKTDFFESDYSRLYADIKKNINQRSLIILYTNFETLDGLHRQMPYLKGIAKSHLLVVVFFQNTELYQITNKKTETIQEVYDKVIAEKFIFEKKLIVTELKKYGIHSVLTQPENLTLDTINKYLEIKARGIL</sequence>
<feature type="transmembrane region" description="Helical" evidence="1">
    <location>
        <begin position="33"/>
        <end position="55"/>
    </location>
</feature>
<feature type="domain" description="DUF58" evidence="2">
    <location>
        <begin position="229"/>
        <end position="393"/>
    </location>
</feature>
<name>A0A4R6QFC9_9FLAO</name>
<comment type="caution">
    <text evidence="3">The sequence shown here is derived from an EMBL/GenBank/DDBJ whole genome shotgun (WGS) entry which is preliminary data.</text>
</comment>
<evidence type="ECO:0000259" key="2">
    <source>
        <dbReference type="Pfam" id="PF01882"/>
    </source>
</evidence>
<evidence type="ECO:0000313" key="3">
    <source>
        <dbReference type="EMBL" id="TDP60987.1"/>
    </source>
</evidence>
<evidence type="ECO:0000256" key="1">
    <source>
        <dbReference type="SAM" id="Phobius"/>
    </source>
</evidence>
<reference evidence="3 4" key="1">
    <citation type="submission" date="2019-03" db="EMBL/GenBank/DDBJ databases">
        <title>Genomic Encyclopedia of Archaeal and Bacterial Type Strains, Phase II (KMG-II): from individual species to whole genera.</title>
        <authorList>
            <person name="Goeker M."/>
        </authorList>
    </citation>
    <scope>NUCLEOTIDE SEQUENCE [LARGE SCALE GENOMIC DNA]</scope>
    <source>
        <strain evidence="3 4">DSM 25687</strain>
    </source>
</reference>
<keyword evidence="1" id="KW-0472">Membrane</keyword>
<evidence type="ECO:0000313" key="4">
    <source>
        <dbReference type="Proteomes" id="UP000295260"/>
    </source>
</evidence>
<organism evidence="3 4">
    <name type="scientific">Flavobacterium dankookense</name>
    <dbReference type="NCBI Taxonomy" id="706186"/>
    <lineage>
        <taxon>Bacteria</taxon>
        <taxon>Pseudomonadati</taxon>
        <taxon>Bacteroidota</taxon>
        <taxon>Flavobacteriia</taxon>
        <taxon>Flavobacteriales</taxon>
        <taxon>Flavobacteriaceae</taxon>
        <taxon>Flavobacterium</taxon>
    </lineage>
</organism>
<protein>
    <submittedName>
        <fullName evidence="3">Uncharacterized protein (DUF58 family)</fullName>
    </submittedName>
</protein>
<dbReference type="EMBL" id="SNXR01000011">
    <property type="protein sequence ID" value="TDP60987.1"/>
    <property type="molecule type" value="Genomic_DNA"/>
</dbReference>
<gene>
    <name evidence="3" type="ORF">BC748_0594</name>
</gene>
<dbReference type="Pfam" id="PF01882">
    <property type="entry name" value="DUF58"/>
    <property type="match status" value="1"/>
</dbReference>
<proteinExistence type="predicted"/>